<dbReference type="Gene3D" id="1.20.1250.20">
    <property type="entry name" value="MFS general substrate transporter like domains"/>
    <property type="match status" value="1"/>
</dbReference>
<reference evidence="8" key="1">
    <citation type="submission" date="2013-08" db="EMBL/GenBank/DDBJ databases">
        <authorList>
            <person name="Mendez C."/>
            <person name="Richter M."/>
            <person name="Ferrer M."/>
            <person name="Sanchez J."/>
        </authorList>
    </citation>
    <scope>NUCLEOTIDE SEQUENCE</scope>
</reference>
<feature type="transmembrane region" description="Helical" evidence="6">
    <location>
        <begin position="59"/>
        <end position="81"/>
    </location>
</feature>
<sequence length="244" mass="25452">MAGAPVGEKRLNKWFMFADRRSPLAFWLGSLAVVIGVLLHIPAFLMARAMHYRMVGMPMGAPMLCGMACILAGAAATAYGLQPKRATSGDGAIHQRIVAPEDAPLTVWHWLAGGALAIALAVDIMKVSTLGFVIPGMRAEYGLSAAGVSVLPFAALSGATLGSFAWGALADRYGRRATILLAAVMFIGTSICGAMPLFSWNVFMCFVMGASAGGLLPVAYALLAEIMPTRHRGWSLVLVGGAGA</sequence>
<dbReference type="PANTHER" id="PTHR23511">
    <property type="entry name" value="SYNAPTIC VESICLE GLYCOPROTEIN 2"/>
    <property type="match status" value="1"/>
</dbReference>
<proteinExistence type="predicted"/>
<protein>
    <submittedName>
        <fullName evidence="8">Major facilitator superfamily MFS-1</fullName>
    </submittedName>
</protein>
<keyword evidence="5 6" id="KW-0472">Membrane</keyword>
<feature type="transmembrane region" description="Helical" evidence="6">
    <location>
        <begin position="24"/>
        <end position="47"/>
    </location>
</feature>
<keyword evidence="3 6" id="KW-0812">Transmembrane</keyword>
<evidence type="ECO:0000259" key="7">
    <source>
        <dbReference type="PROSITE" id="PS50850"/>
    </source>
</evidence>
<feature type="domain" description="Major facilitator superfamily (MFS) profile" evidence="7">
    <location>
        <begin position="112"/>
        <end position="244"/>
    </location>
</feature>
<dbReference type="PROSITE" id="PS00217">
    <property type="entry name" value="SUGAR_TRANSPORT_2"/>
    <property type="match status" value="1"/>
</dbReference>
<comment type="caution">
    <text evidence="8">The sequence shown here is derived from an EMBL/GenBank/DDBJ whole genome shotgun (WGS) entry which is preliminary data.</text>
</comment>
<accession>T1AFG3</accession>
<feature type="transmembrane region" description="Helical" evidence="6">
    <location>
        <begin position="205"/>
        <end position="223"/>
    </location>
</feature>
<feature type="transmembrane region" description="Helical" evidence="6">
    <location>
        <begin position="141"/>
        <end position="166"/>
    </location>
</feature>
<dbReference type="SUPFAM" id="SSF103473">
    <property type="entry name" value="MFS general substrate transporter"/>
    <property type="match status" value="1"/>
</dbReference>
<dbReference type="PROSITE" id="PS50850">
    <property type="entry name" value="MFS"/>
    <property type="match status" value="1"/>
</dbReference>
<evidence type="ECO:0000256" key="1">
    <source>
        <dbReference type="ARBA" id="ARBA00004141"/>
    </source>
</evidence>
<feature type="transmembrane region" description="Helical" evidence="6">
    <location>
        <begin position="178"/>
        <end position="198"/>
    </location>
</feature>
<dbReference type="Pfam" id="PF07690">
    <property type="entry name" value="MFS_1"/>
    <property type="match status" value="1"/>
</dbReference>
<evidence type="ECO:0000256" key="4">
    <source>
        <dbReference type="ARBA" id="ARBA00022989"/>
    </source>
</evidence>
<dbReference type="InterPro" id="IPR036259">
    <property type="entry name" value="MFS_trans_sf"/>
</dbReference>
<gene>
    <name evidence="8" type="ORF">B1A_16368</name>
</gene>
<evidence type="ECO:0000313" key="8">
    <source>
        <dbReference type="EMBL" id="EQD40650.1"/>
    </source>
</evidence>
<keyword evidence="4 6" id="KW-1133">Transmembrane helix</keyword>
<comment type="subcellular location">
    <subcellularLocation>
        <location evidence="1">Membrane</location>
        <topology evidence="1">Multi-pass membrane protein</topology>
    </subcellularLocation>
</comment>
<dbReference type="AlphaFoldDB" id="T1AFG3"/>
<name>T1AFG3_9ZZZZ</name>
<dbReference type="InterPro" id="IPR005829">
    <property type="entry name" value="Sugar_transporter_CS"/>
</dbReference>
<evidence type="ECO:0000256" key="5">
    <source>
        <dbReference type="ARBA" id="ARBA00023136"/>
    </source>
</evidence>
<evidence type="ECO:0000256" key="3">
    <source>
        <dbReference type="ARBA" id="ARBA00022692"/>
    </source>
</evidence>
<keyword evidence="2" id="KW-0813">Transport</keyword>
<feature type="non-terminal residue" evidence="8">
    <location>
        <position position="244"/>
    </location>
</feature>
<reference evidence="8" key="2">
    <citation type="journal article" date="2014" name="ISME J.">
        <title>Microbial stratification in low pH oxic and suboxic macroscopic growths along an acid mine drainage.</title>
        <authorList>
            <person name="Mendez-Garcia C."/>
            <person name="Mesa V."/>
            <person name="Sprenger R.R."/>
            <person name="Richter M."/>
            <person name="Diez M.S."/>
            <person name="Solano J."/>
            <person name="Bargiela R."/>
            <person name="Golyshina O.V."/>
            <person name="Manteca A."/>
            <person name="Ramos J.L."/>
            <person name="Gallego J.R."/>
            <person name="Llorente I."/>
            <person name="Martins Dos Santos V.A."/>
            <person name="Jensen O.N."/>
            <person name="Pelaez A.I."/>
            <person name="Sanchez J."/>
            <person name="Ferrer M."/>
        </authorList>
    </citation>
    <scope>NUCLEOTIDE SEQUENCE</scope>
</reference>
<dbReference type="GO" id="GO:0022857">
    <property type="term" value="F:transmembrane transporter activity"/>
    <property type="evidence" value="ECO:0007669"/>
    <property type="project" value="InterPro"/>
</dbReference>
<organism evidence="8">
    <name type="scientific">mine drainage metagenome</name>
    <dbReference type="NCBI Taxonomy" id="410659"/>
    <lineage>
        <taxon>unclassified sequences</taxon>
        <taxon>metagenomes</taxon>
        <taxon>ecological metagenomes</taxon>
    </lineage>
</organism>
<dbReference type="PANTHER" id="PTHR23511:SF34">
    <property type="entry name" value="SYNAPTIC VESICLE GLYCOPROTEIN 2"/>
    <property type="match status" value="1"/>
</dbReference>
<dbReference type="InterPro" id="IPR020846">
    <property type="entry name" value="MFS_dom"/>
</dbReference>
<evidence type="ECO:0000256" key="6">
    <source>
        <dbReference type="SAM" id="Phobius"/>
    </source>
</evidence>
<evidence type="ECO:0000256" key="2">
    <source>
        <dbReference type="ARBA" id="ARBA00022448"/>
    </source>
</evidence>
<dbReference type="GO" id="GO:0016020">
    <property type="term" value="C:membrane"/>
    <property type="evidence" value="ECO:0007669"/>
    <property type="project" value="UniProtKB-SubCell"/>
</dbReference>
<feature type="transmembrane region" description="Helical" evidence="6">
    <location>
        <begin position="110"/>
        <end position="134"/>
    </location>
</feature>
<dbReference type="InterPro" id="IPR011701">
    <property type="entry name" value="MFS"/>
</dbReference>
<dbReference type="EMBL" id="AUZX01012029">
    <property type="protein sequence ID" value="EQD40650.1"/>
    <property type="molecule type" value="Genomic_DNA"/>
</dbReference>